<dbReference type="SUPFAM" id="SSF53098">
    <property type="entry name" value="Ribonuclease H-like"/>
    <property type="match status" value="1"/>
</dbReference>
<dbReference type="PANTHER" id="PTHR46387:SF2">
    <property type="entry name" value="RIBONUCLEASE HI"/>
    <property type="match status" value="1"/>
</dbReference>
<dbReference type="PROSITE" id="PS50879">
    <property type="entry name" value="RNASE_H_1"/>
    <property type="match status" value="1"/>
</dbReference>
<evidence type="ECO:0000259" key="1">
    <source>
        <dbReference type="PROSITE" id="PS50879"/>
    </source>
</evidence>
<sequence>MLRKWRQRVFVNRSTQELIEQVVKMKIEIYTDGGSRGNPGPAATGVVIGDPFHKTYSSYIGERTNNEAEYEAALLALQKVKSLVGKKNTKQTEVVLFMDSQLAVMQLRGKYKIMGDTISPLFLKIHNLAIDFLSVEYVHIPREKNKKADAMVNKELDKRTGRGGLF</sequence>
<dbReference type="AlphaFoldDB" id="A0A845DAK3"/>
<dbReference type="Pfam" id="PF13456">
    <property type="entry name" value="RVT_3"/>
    <property type="match status" value="1"/>
</dbReference>
<reference evidence="2 3" key="1">
    <citation type="submission" date="2019-09" db="EMBL/GenBank/DDBJ databases">
        <title>Characterisation of the sponge microbiome using genome-centric metagenomics.</title>
        <authorList>
            <person name="Engelberts J.P."/>
            <person name="Robbins S.J."/>
            <person name="De Goeij J.M."/>
            <person name="Aranda M."/>
            <person name="Bell S.C."/>
            <person name="Webster N.S."/>
        </authorList>
    </citation>
    <scope>NUCLEOTIDE SEQUENCE [LARGE SCALE GENOMIC DNA]</scope>
    <source>
        <strain evidence="2">SB0662_bin_43</strain>
    </source>
</reference>
<evidence type="ECO:0000313" key="2">
    <source>
        <dbReference type="EMBL" id="MYE38522.1"/>
    </source>
</evidence>
<dbReference type="CDD" id="cd09279">
    <property type="entry name" value="RNase_HI_like"/>
    <property type="match status" value="1"/>
</dbReference>
<evidence type="ECO:0000313" key="3">
    <source>
        <dbReference type="Proteomes" id="UP000449092"/>
    </source>
</evidence>
<organism evidence="2 3">
    <name type="scientific">Candidatus Spechtbacteria bacterium SB0662_bin_43</name>
    <dbReference type="NCBI Taxonomy" id="2604897"/>
    <lineage>
        <taxon>Bacteria</taxon>
        <taxon>Candidatus Spechtiibacteriota</taxon>
    </lineage>
</organism>
<dbReference type="InterPro" id="IPR012337">
    <property type="entry name" value="RNaseH-like_sf"/>
</dbReference>
<gene>
    <name evidence="2" type="ORF">F4X82_03345</name>
</gene>
<name>A0A845DAK3_9BACT</name>
<accession>A0A845DAK3</accession>
<dbReference type="InterPro" id="IPR036397">
    <property type="entry name" value="RNaseH_sf"/>
</dbReference>
<dbReference type="GO" id="GO:0004523">
    <property type="term" value="F:RNA-DNA hybrid ribonuclease activity"/>
    <property type="evidence" value="ECO:0007669"/>
    <property type="project" value="InterPro"/>
</dbReference>
<dbReference type="EMBL" id="VXOY01000028">
    <property type="protein sequence ID" value="MYE38522.1"/>
    <property type="molecule type" value="Genomic_DNA"/>
</dbReference>
<protein>
    <submittedName>
        <fullName evidence="2">Ribonuclease HI family protein</fullName>
    </submittedName>
</protein>
<dbReference type="Proteomes" id="UP000449092">
    <property type="component" value="Unassembled WGS sequence"/>
</dbReference>
<proteinExistence type="predicted"/>
<feature type="domain" description="RNase H type-1" evidence="1">
    <location>
        <begin position="23"/>
        <end position="157"/>
    </location>
</feature>
<dbReference type="InterPro" id="IPR002156">
    <property type="entry name" value="RNaseH_domain"/>
</dbReference>
<dbReference type="Gene3D" id="3.30.420.10">
    <property type="entry name" value="Ribonuclease H-like superfamily/Ribonuclease H"/>
    <property type="match status" value="1"/>
</dbReference>
<dbReference type="GO" id="GO:0003676">
    <property type="term" value="F:nucleic acid binding"/>
    <property type="evidence" value="ECO:0007669"/>
    <property type="project" value="InterPro"/>
</dbReference>
<comment type="caution">
    <text evidence="2">The sequence shown here is derived from an EMBL/GenBank/DDBJ whole genome shotgun (WGS) entry which is preliminary data.</text>
</comment>
<dbReference type="PANTHER" id="PTHR46387">
    <property type="entry name" value="POLYNUCLEOTIDYL TRANSFERASE, RIBONUCLEASE H-LIKE SUPERFAMILY PROTEIN"/>
    <property type="match status" value="1"/>
</dbReference>